<reference evidence="2" key="1">
    <citation type="journal article" date="2020" name="Nature">
        <title>Giant virus diversity and host interactions through global metagenomics.</title>
        <authorList>
            <person name="Schulz F."/>
            <person name="Roux S."/>
            <person name="Paez-Espino D."/>
            <person name="Jungbluth S."/>
            <person name="Walsh D.A."/>
            <person name="Denef V.J."/>
            <person name="McMahon K.D."/>
            <person name="Konstantinidis K.T."/>
            <person name="Eloe-Fadrosh E.A."/>
            <person name="Kyrpides N.C."/>
            <person name="Woyke T."/>
        </authorList>
    </citation>
    <scope>NUCLEOTIDE SEQUENCE</scope>
    <source>
        <strain evidence="2">GVMAG-S-1035231-58</strain>
    </source>
</reference>
<name>A0A6C0M2M3_9ZZZZ</name>
<dbReference type="AlphaFoldDB" id="A0A6C0M2M3"/>
<feature type="compositionally biased region" description="Gly residues" evidence="1">
    <location>
        <begin position="1"/>
        <end position="11"/>
    </location>
</feature>
<evidence type="ECO:0000256" key="1">
    <source>
        <dbReference type="SAM" id="MobiDB-lite"/>
    </source>
</evidence>
<organism evidence="2">
    <name type="scientific">viral metagenome</name>
    <dbReference type="NCBI Taxonomy" id="1070528"/>
    <lineage>
        <taxon>unclassified sequences</taxon>
        <taxon>metagenomes</taxon>
        <taxon>organismal metagenomes</taxon>
    </lineage>
</organism>
<proteinExistence type="predicted"/>
<sequence length="148" mass="14777">MVLIGGTGPQGPVGPTGPAGSQGATGVTGFQGPPGYEGISRGFTGPTGVGYSRNSTVTLNAFTSGQTLTLSSANVFYNVTATNLTTIVIPSNATGVEYVIRNNSGVALPVTLTSSQTISNKGAPTTSITIPNGNALTLVSLSTYYLAC</sequence>
<dbReference type="EMBL" id="MN740639">
    <property type="protein sequence ID" value="QHU36505.1"/>
    <property type="molecule type" value="Genomic_DNA"/>
</dbReference>
<accession>A0A6C0M2M3</accession>
<evidence type="ECO:0000313" key="2">
    <source>
        <dbReference type="EMBL" id="QHU36505.1"/>
    </source>
</evidence>
<protein>
    <submittedName>
        <fullName evidence="2">Uncharacterized protein</fullName>
    </submittedName>
</protein>
<feature type="region of interest" description="Disordered" evidence="1">
    <location>
        <begin position="1"/>
        <end position="38"/>
    </location>
</feature>